<evidence type="ECO:0008006" key="3">
    <source>
        <dbReference type="Google" id="ProtNLM"/>
    </source>
</evidence>
<sequence length="118" mass="13018">MRVDTAERDVLGMLCEELPQLRAECSRLSEDHRSQLDRIEGEARARRPVLALLARLLQTGQEQTRQALSTGLPGAGSGRADEERFGCPDGACERIAFSPYPAGPVPRCAVTDQPMRRQ</sequence>
<reference evidence="1 2" key="1">
    <citation type="submission" date="2023-12" db="EMBL/GenBank/DDBJ databases">
        <title>Streptomyces sp. V4-01.</title>
        <authorList>
            <person name="Somphong A."/>
            <person name="Phongsopitanun W."/>
        </authorList>
    </citation>
    <scope>NUCLEOTIDE SEQUENCE [LARGE SCALE GENOMIC DNA]</scope>
    <source>
        <strain evidence="1 2">V4-01</strain>
    </source>
</reference>
<comment type="caution">
    <text evidence="1">The sequence shown here is derived from an EMBL/GenBank/DDBJ whole genome shotgun (WGS) entry which is preliminary data.</text>
</comment>
<organism evidence="1 2">
    <name type="scientific">Actinacidiphila polyblastidii</name>
    <dbReference type="NCBI Taxonomy" id="3110430"/>
    <lineage>
        <taxon>Bacteria</taxon>
        <taxon>Bacillati</taxon>
        <taxon>Actinomycetota</taxon>
        <taxon>Actinomycetes</taxon>
        <taxon>Kitasatosporales</taxon>
        <taxon>Streptomycetaceae</taxon>
        <taxon>Actinacidiphila</taxon>
    </lineage>
</organism>
<gene>
    <name evidence="1" type="ORF">V2S66_01195</name>
</gene>
<dbReference type="Proteomes" id="UP001344658">
    <property type="component" value="Unassembled WGS sequence"/>
</dbReference>
<name>A0ABU7P5N3_9ACTN</name>
<dbReference type="EMBL" id="JAZEWV010000001">
    <property type="protein sequence ID" value="MEE4540582.1"/>
    <property type="molecule type" value="Genomic_DNA"/>
</dbReference>
<protein>
    <recommendedName>
        <fullName evidence="3">FlgN protein</fullName>
    </recommendedName>
</protein>
<dbReference type="RefSeq" id="WP_330792410.1">
    <property type="nucleotide sequence ID" value="NZ_JAZEWV010000001.1"/>
</dbReference>
<evidence type="ECO:0000313" key="1">
    <source>
        <dbReference type="EMBL" id="MEE4540582.1"/>
    </source>
</evidence>
<evidence type="ECO:0000313" key="2">
    <source>
        <dbReference type="Proteomes" id="UP001344658"/>
    </source>
</evidence>
<proteinExistence type="predicted"/>
<keyword evidence="2" id="KW-1185">Reference proteome</keyword>
<accession>A0ABU7P5N3</accession>